<dbReference type="EMBL" id="PQXI01000072">
    <property type="protein sequence ID" value="TGO25795.1"/>
    <property type="molecule type" value="Genomic_DNA"/>
</dbReference>
<proteinExistence type="predicted"/>
<evidence type="ECO:0000313" key="2">
    <source>
        <dbReference type="EMBL" id="TGO25795.1"/>
    </source>
</evidence>
<dbReference type="AlphaFoldDB" id="A0A4Z1FMM9"/>
<organism evidence="2 3">
    <name type="scientific">Botrytis paeoniae</name>
    <dbReference type="NCBI Taxonomy" id="278948"/>
    <lineage>
        <taxon>Eukaryota</taxon>
        <taxon>Fungi</taxon>
        <taxon>Dikarya</taxon>
        <taxon>Ascomycota</taxon>
        <taxon>Pezizomycotina</taxon>
        <taxon>Leotiomycetes</taxon>
        <taxon>Helotiales</taxon>
        <taxon>Sclerotiniaceae</taxon>
        <taxon>Botrytis</taxon>
    </lineage>
</organism>
<keyword evidence="3" id="KW-1185">Reference proteome</keyword>
<sequence length="217" mass="24386">MSQFTYIVFGTIFFATFSTLSSVFQVFLPISIFHPTSEGLNFWTKQLLVFAIELAVLGIFNCIIPWYKAQQERWRMSMNHLADKEFQIQAKANESVKKACQNGALDHTVSHISEPLELQLEDNPEVEGRDDQNQALCSDISDVVEDLDYIISKTGYSGVSNAHDLDTLLGLIERSKWGVESEEGVKEIHGDEIDEEEWSILGGSVVLVHQNEGNISS</sequence>
<gene>
    <name evidence="2" type="ORF">BPAE_0072g00150</name>
</gene>
<keyword evidence="1" id="KW-0812">Transmembrane</keyword>
<dbReference type="Proteomes" id="UP000297910">
    <property type="component" value="Unassembled WGS sequence"/>
</dbReference>
<keyword evidence="1" id="KW-0472">Membrane</keyword>
<comment type="caution">
    <text evidence="2">The sequence shown here is derived from an EMBL/GenBank/DDBJ whole genome shotgun (WGS) entry which is preliminary data.</text>
</comment>
<evidence type="ECO:0000313" key="3">
    <source>
        <dbReference type="Proteomes" id="UP000297910"/>
    </source>
</evidence>
<protein>
    <submittedName>
        <fullName evidence="2">Uncharacterized protein</fullName>
    </submittedName>
</protein>
<keyword evidence="1" id="KW-1133">Transmembrane helix</keyword>
<reference evidence="2 3" key="1">
    <citation type="submission" date="2017-12" db="EMBL/GenBank/DDBJ databases">
        <title>Comparative genomics of Botrytis spp.</title>
        <authorList>
            <person name="Valero-Jimenez C.A."/>
            <person name="Tapia P."/>
            <person name="Veloso J."/>
            <person name="Silva-Moreno E."/>
            <person name="Staats M."/>
            <person name="Valdes J.H."/>
            <person name="Van Kan J.A.L."/>
        </authorList>
    </citation>
    <scope>NUCLEOTIDE SEQUENCE [LARGE SCALE GENOMIC DNA]</scope>
    <source>
        <strain evidence="2 3">Bp0003</strain>
    </source>
</reference>
<feature type="transmembrane region" description="Helical" evidence="1">
    <location>
        <begin position="7"/>
        <end position="27"/>
    </location>
</feature>
<evidence type="ECO:0000256" key="1">
    <source>
        <dbReference type="SAM" id="Phobius"/>
    </source>
</evidence>
<accession>A0A4Z1FMM9</accession>
<feature type="transmembrane region" description="Helical" evidence="1">
    <location>
        <begin position="47"/>
        <end position="67"/>
    </location>
</feature>
<name>A0A4Z1FMM9_9HELO</name>